<organism evidence="1 2">
    <name type="scientific">Duganella aquatilis</name>
    <dbReference type="NCBI Taxonomy" id="2666082"/>
    <lineage>
        <taxon>Bacteria</taxon>
        <taxon>Pseudomonadati</taxon>
        <taxon>Pseudomonadota</taxon>
        <taxon>Betaproteobacteria</taxon>
        <taxon>Burkholderiales</taxon>
        <taxon>Oxalobacteraceae</taxon>
        <taxon>Telluria group</taxon>
        <taxon>Duganella</taxon>
    </lineage>
</organism>
<dbReference type="Proteomes" id="UP000439986">
    <property type="component" value="Unassembled WGS sequence"/>
</dbReference>
<accession>A0A844CTQ1</accession>
<protein>
    <submittedName>
        <fullName evidence="1">Uncharacterized protein</fullName>
    </submittedName>
</protein>
<dbReference type="RefSeq" id="WP_154356785.1">
    <property type="nucleotide sequence ID" value="NZ_WKJL01000003.1"/>
</dbReference>
<comment type="caution">
    <text evidence="1">The sequence shown here is derived from an EMBL/GenBank/DDBJ whole genome shotgun (WGS) entry which is preliminary data.</text>
</comment>
<evidence type="ECO:0000313" key="2">
    <source>
        <dbReference type="Proteomes" id="UP000439986"/>
    </source>
</evidence>
<proteinExistence type="predicted"/>
<name>A0A844CTQ1_9BURK</name>
<reference evidence="1 2" key="1">
    <citation type="submission" date="2019-11" db="EMBL/GenBank/DDBJ databases">
        <title>Novel species isolated from a subtropical stream in China.</title>
        <authorList>
            <person name="Lu H."/>
        </authorList>
    </citation>
    <scope>NUCLEOTIDE SEQUENCE [LARGE SCALE GENOMIC DNA]</scope>
    <source>
        <strain evidence="1 2">FT26W</strain>
    </source>
</reference>
<evidence type="ECO:0000313" key="1">
    <source>
        <dbReference type="EMBL" id="MRW83723.1"/>
    </source>
</evidence>
<sequence>MHTLPADHDDDEAPARLPPDDYCEDATDLFDLDHKMVSSGERASNLTQLANQINRWHETRRHMGGPAPKSLVLVQPEGYGKSHLVIDLVKKGFKVVFCAKSHSQLDEKEFGFRHLHGLEVRRFISKRQNVRMQLEDLGIPLKEFKFVDCPATNPYAMPEINATETIQAIAKLFDAYMIQVDADDFFTEHYTNFEADKQDGEPFDIVLVTFAAMQALTTANRVRWWVRLGLVAKTIPFDGYDFGGLDNDEEDEDVEDEVDAEDDEQERNLKIPFKKIAIVYDDPDRSDVDWLRSISKETVEKLEKLNARYAIRKDKKELPGYWANKYPKHAQRLADLHKERNDVRRSKPRHEIVEYKDAIYLKRPEDLRIGMGLKDKFVSPVAIVTTTEWLTGYYALQTLKLSGMTPLDHLDLFHSVECKVTAISTTITRSKNQAVLLPIIEVLKEEFPSEDVTLIANALGCELNLSNNKGRNDLAGKTSIIKLSWPHPSVNATVGAHFADVENPDYDLMVATELADLGNQALGRNQGFRFKGRQAIMLVDPKYYGKIVSNNLLRYQLTPWSSKLPKYNKKTTKKSALAALSFSAEQTALERRLLELISNFESFGLSENARRLAGRLPERQKEIFDEWLAEHGSVEARGIVVARQAARKAKVAASVRRHRAKKLLQCDFESLTI</sequence>
<dbReference type="EMBL" id="WKJL01000003">
    <property type="protein sequence ID" value="MRW83723.1"/>
    <property type="molecule type" value="Genomic_DNA"/>
</dbReference>
<gene>
    <name evidence="1" type="ORF">GJ698_06400</name>
</gene>
<dbReference type="AlphaFoldDB" id="A0A844CTQ1"/>
<keyword evidence="2" id="KW-1185">Reference proteome</keyword>